<organism evidence="3 4">
    <name type="scientific">Luteimonas gilva</name>
    <dbReference type="NCBI Taxonomy" id="2572684"/>
    <lineage>
        <taxon>Bacteria</taxon>
        <taxon>Pseudomonadati</taxon>
        <taxon>Pseudomonadota</taxon>
        <taxon>Gammaproteobacteria</taxon>
        <taxon>Lysobacterales</taxon>
        <taxon>Lysobacteraceae</taxon>
        <taxon>Luteimonas</taxon>
    </lineage>
</organism>
<reference evidence="3 4" key="1">
    <citation type="submission" date="2019-04" db="EMBL/GenBank/DDBJ databases">
        <title>Reference strain of H23.</title>
        <authorList>
            <person name="Luo X."/>
        </authorList>
    </citation>
    <scope>NUCLEOTIDE SEQUENCE [LARGE SCALE GENOMIC DNA]</scope>
    <source>
        <strain evidence="3 4">H23</strain>
    </source>
</reference>
<dbReference type="InterPro" id="IPR000160">
    <property type="entry name" value="GGDEF_dom"/>
</dbReference>
<dbReference type="SUPFAM" id="SSF141868">
    <property type="entry name" value="EAL domain-like"/>
    <property type="match status" value="1"/>
</dbReference>
<dbReference type="EMBL" id="SZUA01000002">
    <property type="protein sequence ID" value="TKR30215.1"/>
    <property type="molecule type" value="Genomic_DNA"/>
</dbReference>
<dbReference type="InterPro" id="IPR003018">
    <property type="entry name" value="GAF"/>
</dbReference>
<dbReference type="GO" id="GO:0071111">
    <property type="term" value="F:cyclic-guanylate-specific phosphodiesterase activity"/>
    <property type="evidence" value="ECO:0007669"/>
    <property type="project" value="InterPro"/>
</dbReference>
<dbReference type="RefSeq" id="WP_137266645.1">
    <property type="nucleotide sequence ID" value="NZ_SZUA01000002.1"/>
</dbReference>
<dbReference type="SMART" id="SM00065">
    <property type="entry name" value="GAF"/>
    <property type="match status" value="1"/>
</dbReference>
<name>A0A4U5JM19_9GAMM</name>
<dbReference type="PANTHER" id="PTHR33121:SF70">
    <property type="entry name" value="SIGNALING PROTEIN YKOW"/>
    <property type="match status" value="1"/>
</dbReference>
<dbReference type="InterPro" id="IPR035919">
    <property type="entry name" value="EAL_sf"/>
</dbReference>
<dbReference type="Gene3D" id="3.20.20.450">
    <property type="entry name" value="EAL domain"/>
    <property type="match status" value="1"/>
</dbReference>
<dbReference type="SMART" id="SM00052">
    <property type="entry name" value="EAL"/>
    <property type="match status" value="1"/>
</dbReference>
<protein>
    <submittedName>
        <fullName evidence="3">EAL domain-containing protein</fullName>
    </submittedName>
</protein>
<dbReference type="Gene3D" id="3.30.450.40">
    <property type="match status" value="1"/>
</dbReference>
<comment type="caution">
    <text evidence="3">The sequence shown here is derived from an EMBL/GenBank/DDBJ whole genome shotgun (WGS) entry which is preliminary data.</text>
</comment>
<accession>A0A4U5JM19</accession>
<evidence type="ECO:0000259" key="1">
    <source>
        <dbReference type="PROSITE" id="PS50883"/>
    </source>
</evidence>
<dbReference type="InterPro" id="IPR029016">
    <property type="entry name" value="GAF-like_dom_sf"/>
</dbReference>
<evidence type="ECO:0000313" key="3">
    <source>
        <dbReference type="EMBL" id="TKR30215.1"/>
    </source>
</evidence>
<feature type="domain" description="GGDEF" evidence="2">
    <location>
        <begin position="226"/>
        <end position="355"/>
    </location>
</feature>
<dbReference type="InterPro" id="IPR029787">
    <property type="entry name" value="Nucleotide_cyclase"/>
</dbReference>
<dbReference type="Pfam" id="PF00990">
    <property type="entry name" value="GGDEF"/>
    <property type="match status" value="1"/>
</dbReference>
<dbReference type="PROSITE" id="PS50887">
    <property type="entry name" value="GGDEF"/>
    <property type="match status" value="1"/>
</dbReference>
<dbReference type="PROSITE" id="PS50883">
    <property type="entry name" value="EAL"/>
    <property type="match status" value="1"/>
</dbReference>
<evidence type="ECO:0000313" key="4">
    <source>
        <dbReference type="Proteomes" id="UP000308707"/>
    </source>
</evidence>
<dbReference type="SUPFAM" id="SSF55073">
    <property type="entry name" value="Nucleotide cyclase"/>
    <property type="match status" value="1"/>
</dbReference>
<dbReference type="Proteomes" id="UP000308707">
    <property type="component" value="Unassembled WGS sequence"/>
</dbReference>
<sequence>MPNMQANRKEEGAWARRHNHALVALARQVWHEDCSLASAYAIICETAAETLEVERVNIWRCDAADALRCVHSYERSARRHNPPGFEETIRPLGDYAALLGEVRVIDAADVTAHSTLSASGTSLGDYLHRHDVRSLLDAPMRSEGELIGVVCHEQVGAARMWTPEDEAFAGSIGDYAAMAYETHRRRDAEGRLRYLELHDPHTDLPNRDHLLEVAHSALRPLHGDTAGVAAIHLQVDTLLHDDPEATDALLIAAADRLREEFCEIATLARVRSDAFALLPHRHLHETEALNLAERCIELVHEAARDAGAHDIQAAAGIAFSRDLVAPSADALLRNAELASQRARQGSPDRCEVFDAEHHRGLMNRLRTERALRDAVTEGRLEVHYQPEIDLRDGRWRAAEALLRWRDEQGRLHSASEFIEVAEASGQIVPLGRWVLGEACRVASAWPERDGAAPLLRVNVSARQFEQPGLIADVTQALMASGLPAERLCLELTETALLRDELAAAHTLSRLRGLGVGVALDDFGSGYSSLLYLKHLPIDALKLDQAFVAGLPTDRYDLAIVQAISTLARQVGIEVVAEGVETLQQADALRECGIGRAQGHLFAPAITADAVLKKFGGDA</sequence>
<dbReference type="SMART" id="SM00267">
    <property type="entry name" value="GGDEF"/>
    <property type="match status" value="1"/>
</dbReference>
<keyword evidence="4" id="KW-1185">Reference proteome</keyword>
<gene>
    <name evidence="3" type="ORF">FCE95_08725</name>
</gene>
<dbReference type="CDD" id="cd01948">
    <property type="entry name" value="EAL"/>
    <property type="match status" value="1"/>
</dbReference>
<dbReference type="Pfam" id="PF00563">
    <property type="entry name" value="EAL"/>
    <property type="match status" value="1"/>
</dbReference>
<proteinExistence type="predicted"/>
<dbReference type="InterPro" id="IPR043128">
    <property type="entry name" value="Rev_trsase/Diguanyl_cyclase"/>
</dbReference>
<dbReference type="AlphaFoldDB" id="A0A4U5JM19"/>
<dbReference type="Gene3D" id="3.30.70.270">
    <property type="match status" value="1"/>
</dbReference>
<dbReference type="PANTHER" id="PTHR33121">
    <property type="entry name" value="CYCLIC DI-GMP PHOSPHODIESTERASE PDEF"/>
    <property type="match status" value="1"/>
</dbReference>
<dbReference type="OrthoDB" id="197861at2"/>
<feature type="domain" description="EAL" evidence="1">
    <location>
        <begin position="364"/>
        <end position="618"/>
    </location>
</feature>
<dbReference type="InterPro" id="IPR050706">
    <property type="entry name" value="Cyclic-di-GMP_PDE-like"/>
</dbReference>
<dbReference type="SUPFAM" id="SSF55781">
    <property type="entry name" value="GAF domain-like"/>
    <property type="match status" value="1"/>
</dbReference>
<dbReference type="InterPro" id="IPR001633">
    <property type="entry name" value="EAL_dom"/>
</dbReference>
<dbReference type="Pfam" id="PF01590">
    <property type="entry name" value="GAF"/>
    <property type="match status" value="1"/>
</dbReference>
<evidence type="ECO:0000259" key="2">
    <source>
        <dbReference type="PROSITE" id="PS50887"/>
    </source>
</evidence>